<dbReference type="SUPFAM" id="SSF46785">
    <property type="entry name" value="Winged helix' DNA-binding domain"/>
    <property type="match status" value="1"/>
</dbReference>
<dbReference type="InterPro" id="IPR036388">
    <property type="entry name" value="WH-like_DNA-bd_sf"/>
</dbReference>
<dbReference type="AlphaFoldDB" id="A0A918BYV0"/>
<evidence type="ECO:0000313" key="3">
    <source>
        <dbReference type="Proteomes" id="UP000603865"/>
    </source>
</evidence>
<dbReference type="PROSITE" id="PS50995">
    <property type="entry name" value="HTH_MARR_2"/>
    <property type="match status" value="1"/>
</dbReference>
<protein>
    <recommendedName>
        <fullName evidence="1">HTH marR-type domain-containing protein</fullName>
    </recommendedName>
</protein>
<dbReference type="PANTHER" id="PTHR33164:SF43">
    <property type="entry name" value="HTH-TYPE TRANSCRIPTIONAL REPRESSOR YETL"/>
    <property type="match status" value="1"/>
</dbReference>
<reference evidence="2" key="2">
    <citation type="submission" date="2020-09" db="EMBL/GenBank/DDBJ databases">
        <authorList>
            <person name="Sun Q."/>
            <person name="Ohkuma M."/>
        </authorList>
    </citation>
    <scope>NUCLEOTIDE SEQUENCE</scope>
    <source>
        <strain evidence="2">JCM 31311</strain>
    </source>
</reference>
<accession>A0A918BYV0</accession>
<name>A0A918BYV0_9DEIO</name>
<reference evidence="2" key="1">
    <citation type="journal article" date="2014" name="Int. J. Syst. Evol. Microbiol.">
        <title>Complete genome sequence of Corynebacterium casei LMG S-19264T (=DSM 44701T), isolated from a smear-ripened cheese.</title>
        <authorList>
            <consortium name="US DOE Joint Genome Institute (JGI-PGF)"/>
            <person name="Walter F."/>
            <person name="Albersmeier A."/>
            <person name="Kalinowski J."/>
            <person name="Ruckert C."/>
        </authorList>
    </citation>
    <scope>NUCLEOTIDE SEQUENCE</scope>
    <source>
        <strain evidence="2">JCM 31311</strain>
    </source>
</reference>
<evidence type="ECO:0000259" key="1">
    <source>
        <dbReference type="PROSITE" id="PS50995"/>
    </source>
</evidence>
<feature type="domain" description="HTH marR-type" evidence="1">
    <location>
        <begin position="25"/>
        <end position="157"/>
    </location>
</feature>
<dbReference type="Gene3D" id="1.10.10.10">
    <property type="entry name" value="Winged helix-like DNA-binding domain superfamily/Winged helix DNA-binding domain"/>
    <property type="match status" value="1"/>
</dbReference>
<dbReference type="GO" id="GO:0003700">
    <property type="term" value="F:DNA-binding transcription factor activity"/>
    <property type="evidence" value="ECO:0007669"/>
    <property type="project" value="InterPro"/>
</dbReference>
<sequence>MAENSGMTNASPPPIPPSALSDDEISRFLRGIWRFNQALGQILKPKLEQQYGIDPKEYYLLHSIARGAVYPKVLADTLHLPFSLVSRHLDTLSKAGLLMRQLDPEDSRRVRLTLTPLGEEVLQGVRDVVHRSASERLRGLDSAALETLMHAIDLISGDADAAPFTAPSSEPLSEVEA</sequence>
<dbReference type="Pfam" id="PF12802">
    <property type="entry name" value="MarR_2"/>
    <property type="match status" value="1"/>
</dbReference>
<proteinExistence type="predicted"/>
<dbReference type="InterPro" id="IPR036390">
    <property type="entry name" value="WH_DNA-bd_sf"/>
</dbReference>
<dbReference type="PANTHER" id="PTHR33164">
    <property type="entry name" value="TRANSCRIPTIONAL REGULATOR, MARR FAMILY"/>
    <property type="match status" value="1"/>
</dbReference>
<dbReference type="SMART" id="SM00347">
    <property type="entry name" value="HTH_MARR"/>
    <property type="match status" value="1"/>
</dbReference>
<dbReference type="Proteomes" id="UP000603865">
    <property type="component" value="Unassembled WGS sequence"/>
</dbReference>
<dbReference type="InterPro" id="IPR039422">
    <property type="entry name" value="MarR/SlyA-like"/>
</dbReference>
<organism evidence="2 3">
    <name type="scientific">Deinococcus ruber</name>
    <dbReference type="NCBI Taxonomy" id="1848197"/>
    <lineage>
        <taxon>Bacteria</taxon>
        <taxon>Thermotogati</taxon>
        <taxon>Deinococcota</taxon>
        <taxon>Deinococci</taxon>
        <taxon>Deinococcales</taxon>
        <taxon>Deinococcaceae</taxon>
        <taxon>Deinococcus</taxon>
    </lineage>
</organism>
<dbReference type="InterPro" id="IPR000835">
    <property type="entry name" value="HTH_MarR-typ"/>
</dbReference>
<dbReference type="GO" id="GO:0006950">
    <property type="term" value="P:response to stress"/>
    <property type="evidence" value="ECO:0007669"/>
    <property type="project" value="TreeGrafter"/>
</dbReference>
<dbReference type="EMBL" id="BMQL01000003">
    <property type="protein sequence ID" value="GGQ98789.1"/>
    <property type="molecule type" value="Genomic_DNA"/>
</dbReference>
<keyword evidence="3" id="KW-1185">Reference proteome</keyword>
<evidence type="ECO:0000313" key="2">
    <source>
        <dbReference type="EMBL" id="GGQ98789.1"/>
    </source>
</evidence>
<comment type="caution">
    <text evidence="2">The sequence shown here is derived from an EMBL/GenBank/DDBJ whole genome shotgun (WGS) entry which is preliminary data.</text>
</comment>
<gene>
    <name evidence="2" type="ORF">GCM10008957_09060</name>
</gene>